<dbReference type="PANTHER" id="PTHR22762">
    <property type="entry name" value="ALPHA-GLUCOSIDASE"/>
    <property type="match status" value="1"/>
</dbReference>
<name>A0ABT3H6C6_9HYPH</name>
<evidence type="ECO:0000313" key="6">
    <source>
        <dbReference type="EMBL" id="MCW2305947.1"/>
    </source>
</evidence>
<keyword evidence="2 6" id="KW-0326">Glycosidase</keyword>
<dbReference type="Gene3D" id="2.60.40.1760">
    <property type="entry name" value="glycosyl hydrolase (family 31)"/>
    <property type="match status" value="1"/>
</dbReference>
<comment type="similarity">
    <text evidence="1 2">Belongs to the glycosyl hydrolase 31 family.</text>
</comment>
<dbReference type="InterPro" id="IPR000322">
    <property type="entry name" value="Glyco_hydro_31_TIM"/>
</dbReference>
<evidence type="ECO:0000313" key="7">
    <source>
        <dbReference type="Proteomes" id="UP001209755"/>
    </source>
</evidence>
<evidence type="ECO:0000256" key="1">
    <source>
        <dbReference type="ARBA" id="ARBA00007806"/>
    </source>
</evidence>
<dbReference type="InterPro" id="IPR013780">
    <property type="entry name" value="Glyco_hydro_b"/>
</dbReference>
<protein>
    <submittedName>
        <fullName evidence="6">Alpha-D-xyloside xylohydrolase</fullName>
        <ecNumber evidence="6">3.2.1.177</ecNumber>
    </submittedName>
</protein>
<dbReference type="Proteomes" id="UP001209755">
    <property type="component" value="Unassembled WGS sequence"/>
</dbReference>
<keyword evidence="7" id="KW-1185">Reference proteome</keyword>
<comment type="caution">
    <text evidence="6">The sequence shown here is derived from an EMBL/GenBank/DDBJ whole genome shotgun (WGS) entry which is preliminary data.</text>
</comment>
<dbReference type="EC" id="3.2.1.177" evidence="6"/>
<dbReference type="EMBL" id="JAOQNS010000001">
    <property type="protein sequence ID" value="MCW2305947.1"/>
    <property type="molecule type" value="Genomic_DNA"/>
</dbReference>
<keyword evidence="2 6" id="KW-0378">Hydrolase</keyword>
<dbReference type="InterPro" id="IPR017853">
    <property type="entry name" value="GH"/>
</dbReference>
<gene>
    <name evidence="6" type="ORF">M2319_000263</name>
</gene>
<dbReference type="Pfam" id="PF13802">
    <property type="entry name" value="Gal_mutarotas_2"/>
    <property type="match status" value="1"/>
</dbReference>
<dbReference type="PANTHER" id="PTHR22762:SF144">
    <property type="entry name" value="ALPHA-XYLOSIDASE"/>
    <property type="match status" value="1"/>
</dbReference>
<dbReference type="SUPFAM" id="SSF74650">
    <property type="entry name" value="Galactose mutarotase-like"/>
    <property type="match status" value="1"/>
</dbReference>
<proteinExistence type="inferred from homology"/>
<dbReference type="Gene3D" id="2.60.40.1180">
    <property type="entry name" value="Golgi alpha-mannosidase II"/>
    <property type="match status" value="1"/>
</dbReference>
<dbReference type="Gene3D" id="3.20.20.80">
    <property type="entry name" value="Glycosidases"/>
    <property type="match status" value="1"/>
</dbReference>
<feature type="domain" description="Glycoside hydrolase family 31 N-terminal" evidence="4">
    <location>
        <begin position="28"/>
        <end position="190"/>
    </location>
</feature>
<evidence type="ECO:0000259" key="5">
    <source>
        <dbReference type="Pfam" id="PF21365"/>
    </source>
</evidence>
<dbReference type="SUPFAM" id="SSF51011">
    <property type="entry name" value="Glycosyl hydrolase domain"/>
    <property type="match status" value="1"/>
</dbReference>
<dbReference type="Pfam" id="PF01055">
    <property type="entry name" value="Glyco_hydro_31_2nd"/>
    <property type="match status" value="1"/>
</dbReference>
<dbReference type="SUPFAM" id="SSF51445">
    <property type="entry name" value="(Trans)glycosidases"/>
    <property type="match status" value="1"/>
</dbReference>
<dbReference type="GO" id="GO:0061634">
    <property type="term" value="F:alpha-D-xyloside xylohydrolase"/>
    <property type="evidence" value="ECO:0007669"/>
    <property type="project" value="UniProtKB-EC"/>
</dbReference>
<dbReference type="RefSeq" id="WP_264599625.1">
    <property type="nucleotide sequence ID" value="NZ_JAOQNS010000001.1"/>
</dbReference>
<dbReference type="InterPro" id="IPR025887">
    <property type="entry name" value="Glyco_hydro_31_N_dom"/>
</dbReference>
<evidence type="ECO:0000259" key="3">
    <source>
        <dbReference type="Pfam" id="PF01055"/>
    </source>
</evidence>
<dbReference type="InterPro" id="IPR048395">
    <property type="entry name" value="Glyco_hydro_31_C"/>
</dbReference>
<sequence>MLNQVENAAMPNETVMMSRASDGSPVSLRVSFPAPGVARLRLGSPDDVSPLPTLTLPDEPLAATRLSDNAVAGGGLTVTLDPEKFDFRVADDSGRVLLSTSTQDMTQKGAMRVEPVEVAEAFTATSFRVEPDDHFLGYGEKFCNFDKRGLTITSSNSNAGGATSEAAYKNVPFFLNTRGYGVLFNTTRKLRHDVGEPRLSILSYRVEVDASELDFFVIDGPDPKTILKRYAELTGFAPVPPLWTFGIWMSRFYFERWETLFAAAEGYRSHDIPCDVAAPDSYWMYGNRLSDLQWDDDRFPDPAERLAELRAKGFRTSLWLYPYISEKSPLFEEAQAKGYLCTSPDGTPAIVPTTLPQPCHDEPGFRGVGTLKHVFKHPIAPPGTLIDFTNPEAVAWYQGLLTDRLKEGVAVFKTDFGEDVPDDVQFHDGRTGRDVHNIYPLLFQKAVAEATERFTGDFVIWGRSGWAGGQAYPIHWGGDPTTSWQAMSASLKAGLSYGLSGVPFWSHDIGGFAGAPPSEELYTRWAQFGLLSSHSRFHGTTPREPWEFGERACAIVRDFAKFRMRLLPYLHHLATVAHEEGLPVIRALHLEFPDDPGARLIDGQYMLGDALLVSPVFNAAGDVEYYLPRGSRWLDLRSGRWCGGGQWVSEKGLDLANMPLFLRDGAMVPLVEPAACTDETDFSTLALLVTPEASGALTFSLPDGTSVEVAFRRDDTGWQGRVSGVAGIRLLIAGGPEPATATLCEGDWQAVDARPEEINLSAYAFSKAGGSP</sequence>
<evidence type="ECO:0000259" key="4">
    <source>
        <dbReference type="Pfam" id="PF13802"/>
    </source>
</evidence>
<dbReference type="Pfam" id="PF21365">
    <property type="entry name" value="Glyco_hydro_31_3rd"/>
    <property type="match status" value="1"/>
</dbReference>
<dbReference type="InterPro" id="IPR011013">
    <property type="entry name" value="Gal_mutarotase_sf_dom"/>
</dbReference>
<feature type="domain" description="Glycosyl hydrolase family 31 C-terminal" evidence="5">
    <location>
        <begin position="581"/>
        <end position="667"/>
    </location>
</feature>
<reference evidence="7" key="1">
    <citation type="submission" date="2023-07" db="EMBL/GenBank/DDBJ databases">
        <title>Genome sequencing of Purple Non-Sulfur Bacteria from various extreme environments.</title>
        <authorList>
            <person name="Mayer M."/>
        </authorList>
    </citation>
    <scope>NUCLEOTIDE SEQUENCE [LARGE SCALE GENOMIC DNA]</scope>
    <source>
        <strain evidence="7">DSM 17935</strain>
    </source>
</reference>
<dbReference type="CDD" id="cd14752">
    <property type="entry name" value="GH31_N"/>
    <property type="match status" value="1"/>
</dbReference>
<feature type="domain" description="Glycoside hydrolase family 31 TIM barrel" evidence="3">
    <location>
        <begin position="238"/>
        <end position="572"/>
    </location>
</feature>
<accession>A0ABT3H6C6</accession>
<organism evidence="6 7">
    <name type="scientific">Rhodobium gokarnense</name>
    <dbReference type="NCBI Taxonomy" id="364296"/>
    <lineage>
        <taxon>Bacteria</taxon>
        <taxon>Pseudomonadati</taxon>
        <taxon>Pseudomonadota</taxon>
        <taxon>Alphaproteobacteria</taxon>
        <taxon>Hyphomicrobiales</taxon>
        <taxon>Rhodobiaceae</taxon>
        <taxon>Rhodobium</taxon>
    </lineage>
</organism>
<dbReference type="CDD" id="cd06593">
    <property type="entry name" value="GH31_xylosidase_YicI"/>
    <property type="match status" value="1"/>
</dbReference>
<evidence type="ECO:0000256" key="2">
    <source>
        <dbReference type="RuleBase" id="RU361185"/>
    </source>
</evidence>